<evidence type="ECO:0000313" key="1">
    <source>
        <dbReference type="EMBL" id="MEI5909574.1"/>
    </source>
</evidence>
<dbReference type="PANTHER" id="PTHR35788">
    <property type="entry name" value="EXPORTED PROTEIN-RELATED"/>
    <property type="match status" value="1"/>
</dbReference>
<comment type="caution">
    <text evidence="1">The sequence shown here is derived from an EMBL/GenBank/DDBJ whole genome shotgun (WGS) entry which is preliminary data.</text>
</comment>
<gene>
    <name evidence="1" type="ORF">WAK64_21355</name>
</gene>
<dbReference type="Pfam" id="PF04294">
    <property type="entry name" value="VanW"/>
    <property type="match status" value="1"/>
</dbReference>
<name>A0ABU8HKH8_9BACI</name>
<organism evidence="1 2">
    <name type="scientific">Bacillus spongiae</name>
    <dbReference type="NCBI Taxonomy" id="2683610"/>
    <lineage>
        <taxon>Bacteria</taxon>
        <taxon>Bacillati</taxon>
        <taxon>Bacillota</taxon>
        <taxon>Bacilli</taxon>
        <taxon>Bacillales</taxon>
        <taxon>Bacillaceae</taxon>
        <taxon>Bacillus</taxon>
    </lineage>
</organism>
<sequence>MELLKSLALQPKKRSPLRLFLGKHYYRTKRRIEWMGDKKKYSQSFSKELLPHQAIQHRTSLYRKLKDVDMWYQENKVQNLSIAVKQLNKIVIKPGETFSYWKLIGNPNKYKGYVNGMVLFYGRFKPGIGGGLCQLSNLLYWITLHTPLTVVERHRHSYDVFPDSNRTQPFGSGATCEYNYLDLQISNNTNQTFQLHVYLTDSHLVGEWRTEHPLLSTYEVYEKDHRMTHEHWGGYVRHNTIFRRVYNRAGKQIDDEYITENHALMMYEPLLEAHTVDNQ</sequence>
<protein>
    <submittedName>
        <fullName evidence="1">VanW family protein</fullName>
    </submittedName>
</protein>
<dbReference type="Proteomes" id="UP001312865">
    <property type="component" value="Unassembled WGS sequence"/>
</dbReference>
<reference evidence="1 2" key="1">
    <citation type="journal article" date="2018" name="J. Microbiol.">
        <title>Bacillus spongiae sp. nov., isolated from sponge of Jeju Island.</title>
        <authorList>
            <person name="Lee G.E."/>
            <person name="Im W.T."/>
            <person name="Park J.S."/>
        </authorList>
    </citation>
    <scope>NUCLEOTIDE SEQUENCE [LARGE SCALE GENOMIC DNA]</scope>
    <source>
        <strain evidence="1 2">135PIL107-10</strain>
    </source>
</reference>
<proteinExistence type="predicted"/>
<dbReference type="RefSeq" id="WP_336589018.1">
    <property type="nucleotide sequence ID" value="NZ_JBBAXC010000030.1"/>
</dbReference>
<dbReference type="PANTHER" id="PTHR35788:SF1">
    <property type="entry name" value="EXPORTED PROTEIN"/>
    <property type="match status" value="1"/>
</dbReference>
<accession>A0ABU8HKH8</accession>
<dbReference type="InterPro" id="IPR052913">
    <property type="entry name" value="Glycopeptide_resist_protein"/>
</dbReference>
<dbReference type="InterPro" id="IPR007391">
    <property type="entry name" value="Vancomycin_resist_VanW"/>
</dbReference>
<keyword evidence="2" id="KW-1185">Reference proteome</keyword>
<evidence type="ECO:0000313" key="2">
    <source>
        <dbReference type="Proteomes" id="UP001312865"/>
    </source>
</evidence>
<dbReference type="EMBL" id="JBBAXC010000030">
    <property type="protein sequence ID" value="MEI5909574.1"/>
    <property type="molecule type" value="Genomic_DNA"/>
</dbReference>